<dbReference type="KEGG" id="pmar:B0X71_12600"/>
<evidence type="ECO:0000313" key="3">
    <source>
        <dbReference type="Proteomes" id="UP000188184"/>
    </source>
</evidence>
<dbReference type="EMBL" id="CP019640">
    <property type="protein sequence ID" value="AQQ53844.1"/>
    <property type="molecule type" value="Genomic_DNA"/>
</dbReference>
<accession>A0A1Q2L0E8</accession>
<reference evidence="2 3" key="1">
    <citation type="submission" date="2017-02" db="EMBL/GenBank/DDBJ databases">
        <title>The complete genomic sequence of a novel cold adapted crude oil-degrading bacterium Planococcus qaidamina Y42.</title>
        <authorList>
            <person name="Yang R."/>
        </authorList>
    </citation>
    <scope>NUCLEOTIDE SEQUENCE [LARGE SCALE GENOMIC DNA]</scope>
    <source>
        <strain evidence="2 3">Y42</strain>
    </source>
</reference>
<sequence length="286" mass="32635">MFFGAFIGLPIIVFLVDLGIMILVAKWVKLRRTKTFFLKLITYNFLGFIVFHSVMHIHGTVGNRFMENAVEDLIFEGDVKAHSREKLAELEQELGYELEYADSQVETDFPTHFGGSGGDYHTEGPVVLTIGFTVDESSCDSKICKGKHTYTIQYGAETYTAESVNIPFQEAVALKGIEGTYQEEPGGNYYYNIHMEESEMYNTGRKYAVHFDELSSSGYWDKEPDNYTIHLDNEFPGFEIEGTISTHSESPLRFLDGRKAQVISEAKRLIVRIPGELDRSYYRMEE</sequence>
<keyword evidence="1" id="KW-0812">Transmembrane</keyword>
<keyword evidence="1" id="KW-1133">Transmembrane helix</keyword>
<feature type="transmembrane region" description="Helical" evidence="1">
    <location>
        <begin position="36"/>
        <end position="55"/>
    </location>
</feature>
<dbReference type="Proteomes" id="UP000188184">
    <property type="component" value="Chromosome"/>
</dbReference>
<keyword evidence="3" id="KW-1185">Reference proteome</keyword>
<name>A0A1Q2L0E8_9BACL</name>
<keyword evidence="1" id="KW-0472">Membrane</keyword>
<dbReference type="AlphaFoldDB" id="A0A1Q2L0E8"/>
<proteinExistence type="predicted"/>
<evidence type="ECO:0000313" key="2">
    <source>
        <dbReference type="EMBL" id="AQQ53844.1"/>
    </source>
</evidence>
<feature type="transmembrane region" description="Helical" evidence="1">
    <location>
        <begin position="6"/>
        <end position="24"/>
    </location>
</feature>
<evidence type="ECO:0000256" key="1">
    <source>
        <dbReference type="SAM" id="Phobius"/>
    </source>
</evidence>
<protein>
    <submittedName>
        <fullName evidence="2">Uncharacterized protein</fullName>
    </submittedName>
</protein>
<organism evidence="2 3">
    <name type="scientific">Planococcus lenghuensis</name>
    <dbReference type="NCBI Taxonomy" id="2213202"/>
    <lineage>
        <taxon>Bacteria</taxon>
        <taxon>Bacillati</taxon>
        <taxon>Bacillota</taxon>
        <taxon>Bacilli</taxon>
        <taxon>Bacillales</taxon>
        <taxon>Caryophanaceae</taxon>
        <taxon>Planococcus</taxon>
    </lineage>
</organism>
<gene>
    <name evidence="2" type="ORF">B0X71_12600</name>
</gene>